<dbReference type="SUPFAM" id="SSF81901">
    <property type="entry name" value="HCP-like"/>
    <property type="match status" value="1"/>
</dbReference>
<dbReference type="EMBL" id="CP002453">
    <property type="protein sequence ID" value="ADV47569.1"/>
    <property type="molecule type" value="Genomic_DNA"/>
</dbReference>
<dbReference type="Gene3D" id="1.25.40.10">
    <property type="entry name" value="Tetratricopeptide repeat domain"/>
    <property type="match status" value="1"/>
</dbReference>
<dbReference type="KEGG" id="cao:Celal_0219"/>
<protein>
    <recommendedName>
        <fullName evidence="3">Cold-shock protein DNA-binding protein</fullName>
    </recommendedName>
</protein>
<dbReference type="eggNOG" id="COG0457">
    <property type="taxonomic scope" value="Bacteria"/>
</dbReference>
<dbReference type="InterPro" id="IPR011990">
    <property type="entry name" value="TPR-like_helical_dom_sf"/>
</dbReference>
<proteinExistence type="predicted"/>
<accession>E6X7X6</accession>
<evidence type="ECO:0000313" key="1">
    <source>
        <dbReference type="EMBL" id="ADV47569.1"/>
    </source>
</evidence>
<gene>
    <name evidence="1" type="ordered locus">Celal_0219</name>
</gene>
<dbReference type="HOGENOM" id="CLU_574519_0_0_10"/>
<reference evidence="1 2" key="1">
    <citation type="journal article" date="2010" name="Stand. Genomic Sci.">
        <title>Complete genome sequence of Cellulophaga algicola type strain (IC166).</title>
        <authorList>
            <person name="Abt B."/>
            <person name="Lu M."/>
            <person name="Misra M."/>
            <person name="Han C."/>
            <person name="Nolan M."/>
            <person name="Lucas S."/>
            <person name="Hammon N."/>
            <person name="Deshpande S."/>
            <person name="Cheng J.F."/>
            <person name="Tapia R."/>
            <person name="Goodwin L."/>
            <person name="Pitluck S."/>
            <person name="Liolios K."/>
            <person name="Pagani I."/>
            <person name="Ivanova N."/>
            <person name="Mavromatis K."/>
            <person name="Ovchinikova G."/>
            <person name="Pati A."/>
            <person name="Chen A."/>
            <person name="Palaniappan K."/>
            <person name="Land M."/>
            <person name="Hauser L."/>
            <person name="Chang Y.J."/>
            <person name="Jeffries C.D."/>
            <person name="Detter J.C."/>
            <person name="Brambilla E."/>
            <person name="Rohde M."/>
            <person name="Tindall B.J."/>
            <person name="Goker M."/>
            <person name="Woyke T."/>
            <person name="Bristow J."/>
            <person name="Eisen J.A."/>
            <person name="Markowitz V."/>
            <person name="Hugenholtz P."/>
            <person name="Kyrpides N.C."/>
            <person name="Klenk H.P."/>
            <person name="Lapidus A."/>
        </authorList>
    </citation>
    <scope>NUCLEOTIDE SEQUENCE [LARGE SCALE GENOMIC DNA]</scope>
    <source>
        <strain evidence="2">DSM 14237 / IC166 / ACAM 630</strain>
    </source>
</reference>
<organism evidence="1 2">
    <name type="scientific">Cellulophaga algicola (strain DSM 14237 / IC166 / ACAM 630)</name>
    <dbReference type="NCBI Taxonomy" id="688270"/>
    <lineage>
        <taxon>Bacteria</taxon>
        <taxon>Pseudomonadati</taxon>
        <taxon>Bacteroidota</taxon>
        <taxon>Flavobacteriia</taxon>
        <taxon>Flavobacteriales</taxon>
        <taxon>Flavobacteriaceae</taxon>
        <taxon>Cellulophaga</taxon>
    </lineage>
</organism>
<dbReference type="Proteomes" id="UP000008634">
    <property type="component" value="Chromosome"/>
</dbReference>
<keyword evidence="2" id="KW-1185">Reference proteome</keyword>
<sequence>MASIFDLSRHISQLKREKKYNDALVFFKENKSDFTNDQISNNEYLISDMVACLRYTNHFDAGFKFLSIYGIEINSETNERVLNSYGWLLWSKYKSENSNVNDSDNENNYFDEDEETLDNGNFHYDKNELIQRIELLIPILLNINNDYTKTLTSNLFSIVLKSEKKKPTPNWKLINDFCNHFKPEDLSTECSTIQVERKGQLKDMELASDMENWFAYKTKSLLKIGEWQECFETSRKAIETIENFHYSNEVWFARRIALSKKNLGNTEETIEELQAILRKKKEWFIQKELSELYFEKEDFEKAFKYSIDAIINFGPIEFKVDLLYLLGRIHKNKSESELAFKHFSLSKLIRQKEEWKVPQKLFDELNQFEKQEIVVSEINKLKSELKKYWNSFKPKKETRENNPSSRLNGEIVRILHDNERGKVGFLRSNGSEHYFSLSNTFHLTSKISIGSNVDFNLIPAEDGKKERVRIIKLNE</sequence>
<evidence type="ECO:0008006" key="3">
    <source>
        <dbReference type="Google" id="ProtNLM"/>
    </source>
</evidence>
<dbReference type="RefSeq" id="WP_013549067.1">
    <property type="nucleotide sequence ID" value="NC_014934.1"/>
</dbReference>
<dbReference type="AlphaFoldDB" id="E6X7X6"/>
<dbReference type="OrthoDB" id="1623656at2"/>
<name>E6X7X6_CELAD</name>
<evidence type="ECO:0000313" key="2">
    <source>
        <dbReference type="Proteomes" id="UP000008634"/>
    </source>
</evidence>
<dbReference type="STRING" id="688270.Celal_0219"/>